<dbReference type="PANTHER" id="PTHR46268">
    <property type="entry name" value="STRESS RESPONSE PROTEIN NHAX"/>
    <property type="match status" value="1"/>
</dbReference>
<evidence type="ECO:0000313" key="4">
    <source>
        <dbReference type="Proteomes" id="UP001194469"/>
    </source>
</evidence>
<dbReference type="Gene3D" id="3.40.50.620">
    <property type="entry name" value="HUPs"/>
    <property type="match status" value="2"/>
</dbReference>
<dbReference type="PRINTS" id="PR01438">
    <property type="entry name" value="UNVRSLSTRESS"/>
</dbReference>
<proteinExistence type="inferred from homology"/>
<dbReference type="SUPFAM" id="SSF52402">
    <property type="entry name" value="Adenine nucleotide alpha hydrolases-like"/>
    <property type="match status" value="2"/>
</dbReference>
<dbReference type="CDD" id="cd00293">
    <property type="entry name" value="USP-like"/>
    <property type="match status" value="2"/>
</dbReference>
<organism evidence="3 4">
    <name type="scientific">Nitratidesulfovibrio oxamicus</name>
    <dbReference type="NCBI Taxonomy" id="32016"/>
    <lineage>
        <taxon>Bacteria</taxon>
        <taxon>Pseudomonadati</taxon>
        <taxon>Thermodesulfobacteriota</taxon>
        <taxon>Desulfovibrionia</taxon>
        <taxon>Desulfovibrionales</taxon>
        <taxon>Desulfovibrionaceae</taxon>
        <taxon>Nitratidesulfovibrio</taxon>
    </lineage>
</organism>
<accession>A0ABS0J285</accession>
<feature type="domain" description="UspA" evidence="2">
    <location>
        <begin position="1"/>
        <end position="152"/>
    </location>
</feature>
<comment type="similarity">
    <text evidence="1">Belongs to the universal stress protein A family.</text>
</comment>
<dbReference type="InterPro" id="IPR006015">
    <property type="entry name" value="Universal_stress_UspA"/>
</dbReference>
<protein>
    <submittedName>
        <fullName evidence="3">Universal stress protein</fullName>
    </submittedName>
</protein>
<keyword evidence="4" id="KW-1185">Reference proteome</keyword>
<dbReference type="EMBL" id="VRYY01000127">
    <property type="protein sequence ID" value="MBG3876547.1"/>
    <property type="molecule type" value="Genomic_DNA"/>
</dbReference>
<dbReference type="Proteomes" id="UP001194469">
    <property type="component" value="Unassembled WGS sequence"/>
</dbReference>
<evidence type="ECO:0000313" key="3">
    <source>
        <dbReference type="EMBL" id="MBG3876547.1"/>
    </source>
</evidence>
<comment type="caution">
    <text evidence="3">The sequence shown here is derived from an EMBL/GenBank/DDBJ whole genome shotgun (WGS) entry which is preliminary data.</text>
</comment>
<dbReference type="InterPro" id="IPR006016">
    <property type="entry name" value="UspA"/>
</dbReference>
<dbReference type="PANTHER" id="PTHR46268:SF6">
    <property type="entry name" value="UNIVERSAL STRESS PROTEIN UP12"/>
    <property type="match status" value="1"/>
</dbReference>
<reference evidence="3 4" key="1">
    <citation type="submission" date="2019-08" db="EMBL/GenBank/DDBJ databases">
        <authorList>
            <person name="Luo N."/>
        </authorList>
    </citation>
    <scope>NUCLEOTIDE SEQUENCE [LARGE SCALE GENOMIC DNA]</scope>
    <source>
        <strain evidence="3 4">NCIMB 9442</strain>
    </source>
</reference>
<evidence type="ECO:0000259" key="2">
    <source>
        <dbReference type="Pfam" id="PF00582"/>
    </source>
</evidence>
<gene>
    <name evidence="3" type="ORF">FVW20_05780</name>
</gene>
<evidence type="ECO:0000256" key="1">
    <source>
        <dbReference type="ARBA" id="ARBA00008791"/>
    </source>
</evidence>
<feature type="domain" description="UspA" evidence="2">
    <location>
        <begin position="162"/>
        <end position="296"/>
    </location>
</feature>
<dbReference type="InterPro" id="IPR014729">
    <property type="entry name" value="Rossmann-like_a/b/a_fold"/>
</dbReference>
<sequence length="305" mass="34170">MFGKILFATSASPACDNAAKVAFELARRNEARLYVFHVLGVPTRGFGQYVRDLKSGEEEVADADYREWVTEELKHVYEAQFKEFGPPNAALQLAVGVPHTEILRFARQEGVDLIVMGAHGRDEDAAASRVRSIIGNTMQKVAKSARCPVLIVNRPCNTCWHMFSNIVFSTDFSKPADAAFQFAYKTAREVGAKLYLFHACDLGGSGLYPSQAEIERQLERARKQMQDKYVSKMTDYDNYQVEIWEGTPYVEILKYARDRKADLIVMAHHARDVPAEDAEIGSTVEQVVLRSACPVASVTHEERVA</sequence>
<dbReference type="Pfam" id="PF00582">
    <property type="entry name" value="Usp"/>
    <property type="match status" value="2"/>
</dbReference>
<name>A0ABS0J285_9BACT</name>
<dbReference type="RefSeq" id="WP_196608681.1">
    <property type="nucleotide sequence ID" value="NZ_VRYY01000127.1"/>
</dbReference>